<dbReference type="NCBIfam" id="NF004976">
    <property type="entry name" value="PRK06349.1"/>
    <property type="match status" value="1"/>
</dbReference>
<dbReference type="InterPro" id="IPR036291">
    <property type="entry name" value="NAD(P)-bd_dom_sf"/>
</dbReference>
<evidence type="ECO:0000256" key="6">
    <source>
        <dbReference type="ARBA" id="ARBA00013376"/>
    </source>
</evidence>
<dbReference type="CDD" id="cd04881">
    <property type="entry name" value="ACT_HSDH-Hom"/>
    <property type="match status" value="1"/>
</dbReference>
<gene>
    <name evidence="18" type="ORF">A1356_00530</name>
</gene>
<proteinExistence type="inferred from homology"/>
<evidence type="ECO:0000256" key="16">
    <source>
        <dbReference type="PIRSR" id="PIRSR000098-2"/>
    </source>
</evidence>
<evidence type="ECO:0000256" key="8">
    <source>
        <dbReference type="ARBA" id="ARBA00022697"/>
    </source>
</evidence>
<dbReference type="FunFam" id="3.40.50.720:FF:000062">
    <property type="entry name" value="Homoserine dehydrogenase"/>
    <property type="match status" value="1"/>
</dbReference>
<dbReference type="Gene3D" id="3.40.50.720">
    <property type="entry name" value="NAD(P)-binding Rossmann-like Domain"/>
    <property type="match status" value="1"/>
</dbReference>
<dbReference type="PANTHER" id="PTHR43331:SF1">
    <property type="entry name" value="HOMOSERINE DEHYDROGENASE"/>
    <property type="match status" value="1"/>
</dbReference>
<dbReference type="PIRSF" id="PIRSF000098">
    <property type="entry name" value="Homoser_dehydrog"/>
    <property type="match status" value="1"/>
</dbReference>
<dbReference type="EC" id="1.1.1.3" evidence="5"/>
<dbReference type="SUPFAM" id="SSF55347">
    <property type="entry name" value="Glyceraldehyde-3-phosphate dehydrogenase-like, C-terminal domain"/>
    <property type="match status" value="1"/>
</dbReference>
<evidence type="ECO:0000256" key="2">
    <source>
        <dbReference type="ARBA" id="ARBA00005056"/>
    </source>
</evidence>
<keyword evidence="8" id="KW-0791">Threonine biosynthesis</keyword>
<dbReference type="GO" id="GO:0050661">
    <property type="term" value="F:NADP binding"/>
    <property type="evidence" value="ECO:0007669"/>
    <property type="project" value="InterPro"/>
</dbReference>
<keyword evidence="10 16" id="KW-0521">NADP</keyword>
<comment type="caution">
    <text evidence="18">The sequence shown here is derived from an EMBL/GenBank/DDBJ whole genome shotgun (WGS) entry which is preliminary data.</text>
</comment>
<dbReference type="Gene3D" id="3.30.70.260">
    <property type="match status" value="1"/>
</dbReference>
<dbReference type="GO" id="GO:0004412">
    <property type="term" value="F:homoserine dehydrogenase activity"/>
    <property type="evidence" value="ECO:0007669"/>
    <property type="project" value="UniProtKB-EC"/>
</dbReference>
<feature type="active site" description="Proton donor" evidence="15">
    <location>
        <position position="205"/>
    </location>
</feature>
<dbReference type="InterPro" id="IPR002912">
    <property type="entry name" value="ACT_dom"/>
</dbReference>
<dbReference type="PROSITE" id="PS01042">
    <property type="entry name" value="HOMOSER_DHGENASE"/>
    <property type="match status" value="1"/>
</dbReference>
<evidence type="ECO:0000256" key="3">
    <source>
        <dbReference type="ARBA" id="ARBA00005062"/>
    </source>
</evidence>
<evidence type="ECO:0000256" key="1">
    <source>
        <dbReference type="ARBA" id="ARBA00001920"/>
    </source>
</evidence>
<dbReference type="InterPro" id="IPR001342">
    <property type="entry name" value="HDH_cat"/>
</dbReference>
<comment type="pathway">
    <text evidence="2">Amino-acid biosynthesis; L-threonine biosynthesis; L-threonine from L-aspartate: step 3/5.</text>
</comment>
<keyword evidence="9" id="KW-0479">Metal-binding</keyword>
<feature type="binding site" evidence="16">
    <location>
        <position position="190"/>
    </location>
    <ligand>
        <name>L-homoserine</name>
        <dbReference type="ChEBI" id="CHEBI:57476"/>
    </ligand>
</feature>
<dbReference type="KEGG" id="mko:MKLM6_2112"/>
<evidence type="ECO:0000256" key="4">
    <source>
        <dbReference type="ARBA" id="ARBA00006753"/>
    </source>
</evidence>
<evidence type="ECO:0000256" key="10">
    <source>
        <dbReference type="ARBA" id="ARBA00022857"/>
    </source>
</evidence>
<dbReference type="SUPFAM" id="SSF51735">
    <property type="entry name" value="NAD(P)-binding Rossmann-fold domains"/>
    <property type="match status" value="1"/>
</dbReference>
<evidence type="ECO:0000256" key="15">
    <source>
        <dbReference type="PIRSR" id="PIRSR000098-1"/>
    </source>
</evidence>
<evidence type="ECO:0000256" key="17">
    <source>
        <dbReference type="RuleBase" id="RU004171"/>
    </source>
</evidence>
<keyword evidence="12" id="KW-0520">NAD</keyword>
<reference evidence="18 19" key="1">
    <citation type="submission" date="2016-03" db="EMBL/GenBank/DDBJ databases">
        <authorList>
            <person name="Heylen K."/>
            <person name="De Vos P."/>
            <person name="Vekeman B."/>
        </authorList>
    </citation>
    <scope>NUCLEOTIDE SEQUENCE [LARGE SCALE GENOMIC DNA]</scope>
    <source>
        <strain evidence="18 19">R-49807</strain>
    </source>
</reference>
<comment type="cofactor">
    <cofactor evidence="1">
        <name>a metal cation</name>
        <dbReference type="ChEBI" id="CHEBI:25213"/>
    </cofactor>
</comment>
<dbReference type="FunFam" id="3.30.70.260:FF:000030">
    <property type="entry name" value="Homoserine dehydrogenase"/>
    <property type="match status" value="1"/>
</dbReference>
<dbReference type="Pfam" id="PF01842">
    <property type="entry name" value="ACT"/>
    <property type="match status" value="1"/>
</dbReference>
<comment type="pathway">
    <text evidence="3">Amino-acid biosynthesis; L-methionine biosynthesis via de novo pathway; L-homoserine from L-aspartate: step 3/3.</text>
</comment>
<accession>A0A291IJL2</accession>
<dbReference type="RefSeq" id="WP_064026950.1">
    <property type="nucleotide sequence ID" value="NZ_AP019777.1"/>
</dbReference>
<dbReference type="SUPFAM" id="SSF55021">
    <property type="entry name" value="ACT-like"/>
    <property type="match status" value="1"/>
</dbReference>
<keyword evidence="13" id="KW-0486">Methionine biosynthesis</keyword>
<evidence type="ECO:0000256" key="5">
    <source>
        <dbReference type="ARBA" id="ARBA00013213"/>
    </source>
</evidence>
<evidence type="ECO:0000313" key="19">
    <source>
        <dbReference type="Proteomes" id="UP000077734"/>
    </source>
</evidence>
<dbReference type="EMBL" id="LUUL01000069">
    <property type="protein sequence ID" value="OAI26656.1"/>
    <property type="molecule type" value="Genomic_DNA"/>
</dbReference>
<dbReference type="InterPro" id="IPR045865">
    <property type="entry name" value="ACT-like_dom_sf"/>
</dbReference>
<dbReference type="GO" id="GO:0009086">
    <property type="term" value="P:methionine biosynthetic process"/>
    <property type="evidence" value="ECO:0007669"/>
    <property type="project" value="UniProtKB-KW"/>
</dbReference>
<evidence type="ECO:0000256" key="14">
    <source>
        <dbReference type="ARBA" id="ARBA00049031"/>
    </source>
</evidence>
<dbReference type="Gene3D" id="3.30.360.10">
    <property type="entry name" value="Dihydrodipicolinate Reductase, domain 2"/>
    <property type="match status" value="1"/>
</dbReference>
<dbReference type="InterPro" id="IPR005106">
    <property type="entry name" value="Asp/hSer_DH_NAD-bd"/>
</dbReference>
<keyword evidence="19" id="KW-1185">Reference proteome</keyword>
<dbReference type="InterPro" id="IPR019811">
    <property type="entry name" value="HDH_CS"/>
</dbReference>
<evidence type="ECO:0000313" key="18">
    <source>
        <dbReference type="EMBL" id="OAI26656.1"/>
    </source>
</evidence>
<evidence type="ECO:0000256" key="7">
    <source>
        <dbReference type="ARBA" id="ARBA00022605"/>
    </source>
</evidence>
<evidence type="ECO:0000256" key="9">
    <source>
        <dbReference type="ARBA" id="ARBA00022723"/>
    </source>
</evidence>
<name>A0A291IJL2_9GAMM</name>
<dbReference type="PANTHER" id="PTHR43331">
    <property type="entry name" value="HOMOSERINE DEHYDROGENASE"/>
    <property type="match status" value="1"/>
</dbReference>
<dbReference type="AlphaFoldDB" id="A0A291IJL2"/>
<comment type="similarity">
    <text evidence="4 17">Belongs to the homoserine dehydrogenase family.</text>
</comment>
<keyword evidence="11" id="KW-0560">Oxidoreductase</keyword>
<dbReference type="Pfam" id="PF00742">
    <property type="entry name" value="Homoserine_dh"/>
    <property type="match status" value="1"/>
</dbReference>
<dbReference type="FunFam" id="3.30.360.10:FF:000005">
    <property type="entry name" value="Homoserine dehydrogenase"/>
    <property type="match status" value="1"/>
</dbReference>
<sequence length="436" mass="46398">MKPVRVGVLGLGTVGGGTVNVLKRNAEEIARRAGREIVVTRASARDLNRTRICDTQGIALTADPFEIVNDPEIDVVVELIGGYDLAKQLVLSAIANGKHVVTANKALIALHGNEVFAEASKKGVMVLFEAAVAGGIPIIKAIREGLAGNRIKWLAGIINGTGNYILTEMRDKGRDFDDVLKEAQALGYAEADPTFDVEGIDAGHKLTILASIAFGIPLQFDKVFTEGITKITRLDVEYAEALGYRIKNLGIARKTEEGIELRVHPTLIPKRRLIANVDGVMNAVLVCGDAVGPTLYYGAGAGAEPTASAVVADLVDVVRAMTSDPENRVPHLAFQPNAIADIPVLPAEAIKTAYYLRLTAEDKPGVLADVSRILAAHHISIEALIQKEPPPGETSVPIIMLTQQTLEKEMNAAIAAIEALATVSGKVARIRLETLG</sequence>
<comment type="catalytic activity">
    <reaction evidence="14">
        <text>L-homoserine + NAD(+) = L-aspartate 4-semialdehyde + NADH + H(+)</text>
        <dbReference type="Rhea" id="RHEA:15757"/>
        <dbReference type="ChEBI" id="CHEBI:15378"/>
        <dbReference type="ChEBI" id="CHEBI:57476"/>
        <dbReference type="ChEBI" id="CHEBI:57540"/>
        <dbReference type="ChEBI" id="CHEBI:57945"/>
        <dbReference type="ChEBI" id="CHEBI:537519"/>
        <dbReference type="EC" id="1.1.1.3"/>
    </reaction>
    <physiologicalReaction direction="right-to-left" evidence="14">
        <dbReference type="Rhea" id="RHEA:15759"/>
    </physiologicalReaction>
</comment>
<organism evidence="18 19">
    <name type="scientific">Methylomonas koyamae</name>
    <dbReference type="NCBI Taxonomy" id="702114"/>
    <lineage>
        <taxon>Bacteria</taxon>
        <taxon>Pseudomonadati</taxon>
        <taxon>Pseudomonadota</taxon>
        <taxon>Gammaproteobacteria</taxon>
        <taxon>Methylococcales</taxon>
        <taxon>Methylococcaceae</taxon>
        <taxon>Methylomonas</taxon>
    </lineage>
</organism>
<dbReference type="Pfam" id="PF03447">
    <property type="entry name" value="NAD_binding_3"/>
    <property type="match status" value="1"/>
</dbReference>
<protein>
    <recommendedName>
        <fullName evidence="6">Homoserine dehydrogenase</fullName>
        <ecNumber evidence="5">1.1.1.3</ecNumber>
    </recommendedName>
</protein>
<dbReference type="PROSITE" id="PS51671">
    <property type="entry name" value="ACT"/>
    <property type="match status" value="1"/>
</dbReference>
<feature type="binding site" evidence="16">
    <location>
        <position position="105"/>
    </location>
    <ligand>
        <name>NADPH</name>
        <dbReference type="ChEBI" id="CHEBI:57783"/>
    </ligand>
</feature>
<dbReference type="GO" id="GO:0046872">
    <property type="term" value="F:metal ion binding"/>
    <property type="evidence" value="ECO:0007669"/>
    <property type="project" value="UniProtKB-KW"/>
</dbReference>
<dbReference type="GO" id="GO:0009088">
    <property type="term" value="P:threonine biosynthetic process"/>
    <property type="evidence" value="ECO:0007669"/>
    <property type="project" value="UniProtKB-UniPathway"/>
</dbReference>
<feature type="binding site" evidence="16">
    <location>
        <begin position="9"/>
        <end position="16"/>
    </location>
    <ligand>
        <name>NADP(+)</name>
        <dbReference type="ChEBI" id="CHEBI:58349"/>
    </ligand>
</feature>
<dbReference type="Proteomes" id="UP000077734">
    <property type="component" value="Unassembled WGS sequence"/>
</dbReference>
<evidence type="ECO:0000256" key="12">
    <source>
        <dbReference type="ARBA" id="ARBA00023027"/>
    </source>
</evidence>
<evidence type="ECO:0000256" key="11">
    <source>
        <dbReference type="ARBA" id="ARBA00023002"/>
    </source>
</evidence>
<evidence type="ECO:0000256" key="13">
    <source>
        <dbReference type="ARBA" id="ARBA00023167"/>
    </source>
</evidence>
<dbReference type="InterPro" id="IPR016204">
    <property type="entry name" value="HDH"/>
</dbReference>
<keyword evidence="7" id="KW-0028">Amino-acid biosynthesis</keyword>